<dbReference type="Gene3D" id="2.40.50.140">
    <property type="entry name" value="Nucleic acid-binding proteins"/>
    <property type="match status" value="3"/>
</dbReference>
<dbReference type="Pfam" id="PF08646">
    <property type="entry name" value="Rep_fac-A_C"/>
    <property type="match status" value="1"/>
</dbReference>
<evidence type="ECO:0000256" key="5">
    <source>
        <dbReference type="ARBA" id="ARBA00022771"/>
    </source>
</evidence>
<dbReference type="PANTHER" id="PTHR47165:SF4">
    <property type="entry name" value="OS03G0429900 PROTEIN"/>
    <property type="match status" value="1"/>
</dbReference>
<dbReference type="OrthoDB" id="1751331at2759"/>
<comment type="subunit">
    <text evidence="9">Component of the heterotrimeric canonical replication protein A complex (RPA).</text>
</comment>
<evidence type="ECO:0000259" key="11">
    <source>
        <dbReference type="Pfam" id="PF04057"/>
    </source>
</evidence>
<evidence type="ECO:0000256" key="9">
    <source>
        <dbReference type="RuleBase" id="RU364130"/>
    </source>
</evidence>
<dbReference type="GO" id="GO:0007004">
    <property type="term" value="P:telomere maintenance via telomerase"/>
    <property type="evidence" value="ECO:0007669"/>
    <property type="project" value="EnsemblFungi"/>
</dbReference>
<reference evidence="15" key="1">
    <citation type="journal article" date="2012" name="MBio">
        <title>Comparative genome analysis of Trichophyton rubrum and related dermatophytes reveals candidate genes involved in infection.</title>
        <authorList>
            <person name="Martinez D.A."/>
            <person name="Oliver B.G."/>
            <person name="Graeser Y."/>
            <person name="Goldberg J.M."/>
            <person name="Li W."/>
            <person name="Martinez-Rossi N.M."/>
            <person name="Monod M."/>
            <person name="Shelest E."/>
            <person name="Barton R.C."/>
            <person name="Birch E."/>
            <person name="Brakhage A.A."/>
            <person name="Chen Z."/>
            <person name="Gurr S.J."/>
            <person name="Heiman D."/>
            <person name="Heitman J."/>
            <person name="Kosti I."/>
            <person name="Rossi A."/>
            <person name="Saif S."/>
            <person name="Samalova M."/>
            <person name="Saunders C.W."/>
            <person name="Shea T."/>
            <person name="Summerbell R.C."/>
            <person name="Xu J."/>
            <person name="Young S."/>
            <person name="Zeng Q."/>
            <person name="Birren B.W."/>
            <person name="Cuomo C.A."/>
            <person name="White T.C."/>
        </authorList>
    </citation>
    <scope>NUCLEOTIDE SEQUENCE [LARGE SCALE GENOMIC DNA]</scope>
    <source>
        <strain evidence="15">ATCC MYA-4606 / CBS 127.97</strain>
    </source>
</reference>
<dbReference type="Proteomes" id="UP000009169">
    <property type="component" value="Unassembled WGS sequence"/>
</dbReference>
<dbReference type="GO" id="GO:0005662">
    <property type="term" value="C:DNA replication factor A complex"/>
    <property type="evidence" value="ECO:0007669"/>
    <property type="project" value="EnsemblFungi"/>
</dbReference>
<dbReference type="GO" id="GO:0035861">
    <property type="term" value="C:site of double-strand break"/>
    <property type="evidence" value="ECO:0007669"/>
    <property type="project" value="EnsemblFungi"/>
</dbReference>
<dbReference type="FunFam" id="2.40.50.140:FF:000117">
    <property type="entry name" value="Replication protein A subunit"/>
    <property type="match status" value="1"/>
</dbReference>
<dbReference type="GO" id="GO:0003697">
    <property type="term" value="F:single-stranded DNA binding"/>
    <property type="evidence" value="ECO:0007669"/>
    <property type="project" value="EnsemblFungi"/>
</dbReference>
<dbReference type="InterPro" id="IPR004591">
    <property type="entry name" value="Rfa1"/>
</dbReference>
<dbReference type="CDD" id="cd04476">
    <property type="entry name" value="RPA1_DBD_C"/>
    <property type="match status" value="1"/>
</dbReference>
<dbReference type="Pfam" id="PF04057">
    <property type="entry name" value="Rep-A_N"/>
    <property type="match status" value="1"/>
</dbReference>
<dbReference type="InterPro" id="IPR047192">
    <property type="entry name" value="Euk_RPA1_DBD_C"/>
</dbReference>
<feature type="compositionally biased region" description="Polar residues" evidence="10">
    <location>
        <begin position="125"/>
        <end position="158"/>
    </location>
</feature>
<dbReference type="CDD" id="cd04477">
    <property type="entry name" value="RPA1N"/>
    <property type="match status" value="1"/>
</dbReference>
<keyword evidence="3 9" id="KW-0235">DNA replication</keyword>
<gene>
    <name evidence="14" type="ORF">TEQG_07203</name>
</gene>
<dbReference type="FunFam" id="2.40.50.140:FF:000064">
    <property type="entry name" value="Replication protein A subunit"/>
    <property type="match status" value="1"/>
</dbReference>
<evidence type="ECO:0000313" key="14">
    <source>
        <dbReference type="EMBL" id="EGE08275.1"/>
    </source>
</evidence>
<dbReference type="Pfam" id="PF16900">
    <property type="entry name" value="REPA_OB_2"/>
    <property type="match status" value="1"/>
</dbReference>
<evidence type="ECO:0000256" key="3">
    <source>
        <dbReference type="ARBA" id="ARBA00022705"/>
    </source>
</evidence>
<dbReference type="GO" id="GO:0000785">
    <property type="term" value="C:chromatin"/>
    <property type="evidence" value="ECO:0007669"/>
    <property type="project" value="EnsemblFungi"/>
</dbReference>
<dbReference type="eggNOG" id="KOG0851">
    <property type="taxonomic scope" value="Eukaryota"/>
</dbReference>
<evidence type="ECO:0000256" key="4">
    <source>
        <dbReference type="ARBA" id="ARBA00022723"/>
    </source>
</evidence>
<feature type="domain" description="Replication factor-A protein 1 N-terminal" evidence="11">
    <location>
        <begin position="6"/>
        <end position="101"/>
    </location>
</feature>
<dbReference type="GO" id="GO:0006281">
    <property type="term" value="P:DNA repair"/>
    <property type="evidence" value="ECO:0007669"/>
    <property type="project" value="EnsemblFungi"/>
</dbReference>
<keyword evidence="6 9" id="KW-0862">Zinc</keyword>
<evidence type="ECO:0000259" key="12">
    <source>
        <dbReference type="Pfam" id="PF08646"/>
    </source>
</evidence>
<evidence type="ECO:0000256" key="10">
    <source>
        <dbReference type="SAM" id="MobiDB-lite"/>
    </source>
</evidence>
<evidence type="ECO:0000256" key="6">
    <source>
        <dbReference type="ARBA" id="ARBA00022833"/>
    </source>
</evidence>
<proteinExistence type="inferred from homology"/>
<dbReference type="EMBL" id="DS995776">
    <property type="protein sequence ID" value="EGE08275.1"/>
    <property type="molecule type" value="Genomic_DNA"/>
</dbReference>
<evidence type="ECO:0000256" key="1">
    <source>
        <dbReference type="ARBA" id="ARBA00004123"/>
    </source>
</evidence>
<protein>
    <recommendedName>
        <fullName evidence="9">Replication protein A subunit</fullName>
    </recommendedName>
</protein>
<dbReference type="NCBIfam" id="TIGR00617">
    <property type="entry name" value="rpa1"/>
    <property type="match status" value="1"/>
</dbReference>
<dbReference type="InterPro" id="IPR007199">
    <property type="entry name" value="Rep_factor-A_N"/>
</dbReference>
<evidence type="ECO:0000256" key="2">
    <source>
        <dbReference type="ARBA" id="ARBA00005690"/>
    </source>
</evidence>
<evidence type="ECO:0000256" key="8">
    <source>
        <dbReference type="ARBA" id="ARBA00023242"/>
    </source>
</evidence>
<name>F2Q2A7_TRIEC</name>
<keyword evidence="4 9" id="KW-0479">Metal-binding</keyword>
<dbReference type="CDD" id="cd04475">
    <property type="entry name" value="RPA1_DBD_B"/>
    <property type="match status" value="1"/>
</dbReference>
<evidence type="ECO:0000259" key="13">
    <source>
        <dbReference type="Pfam" id="PF16900"/>
    </source>
</evidence>
<keyword evidence="8 9" id="KW-0539">Nucleus</keyword>
<dbReference type="InterPro" id="IPR031657">
    <property type="entry name" value="REPA_OB_2"/>
</dbReference>
<dbReference type="InterPro" id="IPR012340">
    <property type="entry name" value="NA-bd_OB-fold"/>
</dbReference>
<evidence type="ECO:0000313" key="15">
    <source>
        <dbReference type="Proteomes" id="UP000009169"/>
    </source>
</evidence>
<comment type="similarity">
    <text evidence="2 9">Belongs to the replication factor A protein 1 family.</text>
</comment>
<keyword evidence="15" id="KW-1185">Reference proteome</keyword>
<comment type="function">
    <text evidence="9">As part of the replication protein A (RPA/RP-A), a single-stranded DNA-binding heterotrimeric complex, may play an essential role in DNA replication, recombination and repair. Binds and stabilizes single-stranded DNA intermediates, preventing complementary DNA reannealing and recruiting different proteins involved in DNA metabolism.</text>
</comment>
<accession>F2Q2A7</accession>
<feature type="domain" description="Replication factor A C-terminal" evidence="12">
    <location>
        <begin position="385"/>
        <end position="529"/>
    </location>
</feature>
<dbReference type="GO" id="GO:0033260">
    <property type="term" value="P:nuclear DNA replication"/>
    <property type="evidence" value="ECO:0007669"/>
    <property type="project" value="EnsemblFungi"/>
</dbReference>
<dbReference type="HOGENOM" id="CLU_012393_2_1_1"/>
<dbReference type="InterPro" id="IPR013955">
    <property type="entry name" value="Rep_factor-A_C"/>
</dbReference>
<dbReference type="GO" id="GO:0006310">
    <property type="term" value="P:DNA recombination"/>
    <property type="evidence" value="ECO:0007669"/>
    <property type="project" value="InterPro"/>
</dbReference>
<dbReference type="GO" id="GO:0008270">
    <property type="term" value="F:zinc ion binding"/>
    <property type="evidence" value="ECO:0007669"/>
    <property type="project" value="UniProtKB-KW"/>
</dbReference>
<dbReference type="GO" id="GO:0140445">
    <property type="term" value="C:chromosome, telomeric repeat region"/>
    <property type="evidence" value="ECO:0007669"/>
    <property type="project" value="EnsemblFungi"/>
</dbReference>
<dbReference type="VEuPathDB" id="FungiDB:TEQG_07203"/>
<dbReference type="FunFam" id="2.40.50.140:FF:000090">
    <property type="entry name" value="Replication protein A subunit"/>
    <property type="match status" value="1"/>
</dbReference>
<comment type="subcellular location">
    <subcellularLocation>
        <location evidence="1 9">Nucleus</location>
    </subcellularLocation>
</comment>
<keyword evidence="5 9" id="KW-0863">Zinc-finger</keyword>
<evidence type="ECO:0000256" key="7">
    <source>
        <dbReference type="ARBA" id="ARBA00023125"/>
    </source>
</evidence>
<organism evidence="14 15">
    <name type="scientific">Trichophyton equinum (strain ATCC MYA-4606 / CBS 127.97)</name>
    <name type="common">Horse ringworm fungus</name>
    <dbReference type="NCBI Taxonomy" id="559882"/>
    <lineage>
        <taxon>Eukaryota</taxon>
        <taxon>Fungi</taxon>
        <taxon>Dikarya</taxon>
        <taxon>Ascomycota</taxon>
        <taxon>Pezizomycotina</taxon>
        <taxon>Eurotiomycetes</taxon>
        <taxon>Eurotiomycetidae</taxon>
        <taxon>Onygenales</taxon>
        <taxon>Arthrodermataceae</taxon>
        <taxon>Trichophyton</taxon>
    </lineage>
</organism>
<feature type="region of interest" description="Disordered" evidence="10">
    <location>
        <begin position="109"/>
        <end position="158"/>
    </location>
</feature>
<feature type="domain" description="Replication protein A OB" evidence="13">
    <location>
        <begin position="229"/>
        <end position="325"/>
    </location>
</feature>
<feature type="compositionally biased region" description="Basic and acidic residues" evidence="10">
    <location>
        <begin position="109"/>
        <end position="121"/>
    </location>
</feature>
<dbReference type="PANTHER" id="PTHR47165">
    <property type="entry name" value="OS03G0429900 PROTEIN"/>
    <property type="match status" value="1"/>
</dbReference>
<dbReference type="AlphaFoldDB" id="F2Q2A7"/>
<keyword evidence="7 9" id="KW-0238">DNA-binding</keyword>
<sequence length="538" mass="59815">MANQISVGALSAMFDSTKPHVPQPILQCLRIKPVVVREQDRYGVVFSDVNHFVRTMLPTQLNSYVTDGILRRGSFVRLTNFQVSVVKGKHLLIIMGLEVLSALGEAERIGDPKPLEPKSGDEMGGQSTTLSSNEFYNAPQTHNPPQQFQNIQRSRPSGMTSNANIFSIEALSPFANNKWTIKARLKMAKKEFSNVNNDYELTFDRDTVVEKAEDQNDVPQIRFNFTSLGNLQSIDKGTTIDVLGILKDVDATSQVTSKTTGKPYDKRELTLVDNSGFSVRLTVWGNTATNFDTPPESVVAFKGVKVSDFGGRTLSLLSSGTVTVDPDIEEAHRLKGWYDAQGKSNSFTAYSSDTTGGGGGSWPTFKTISEIRDEEIPSADSFESFSLKATVIHVKDNLCYPACPNEACKNKKVTRGDLDQWHCERCERSYANPKYRYILSLNACDHTGQIWLSCFDEAGQMIFGMTADELMKIKEDDDAAANEITKGATYCTWNFKCRAKLDTYQEQQRTRYNVIAATPIDYATEADQLSKLIASYSI</sequence>
<dbReference type="SUPFAM" id="SSF50249">
    <property type="entry name" value="Nucleic acid-binding proteins"/>
    <property type="match status" value="3"/>
</dbReference>